<feature type="domain" description="HTH lysR-type" evidence="5">
    <location>
        <begin position="1"/>
        <end position="58"/>
    </location>
</feature>
<dbReference type="RefSeq" id="WP_105806372.1">
    <property type="nucleotide sequence ID" value="NZ_MWZD01000023.1"/>
</dbReference>
<dbReference type="SUPFAM" id="SSF46785">
    <property type="entry name" value="Winged helix' DNA-binding domain"/>
    <property type="match status" value="1"/>
</dbReference>
<dbReference type="FunFam" id="1.10.10.10:FF:000001">
    <property type="entry name" value="LysR family transcriptional regulator"/>
    <property type="match status" value="1"/>
</dbReference>
<keyword evidence="3" id="KW-0238">DNA-binding</keyword>
<dbReference type="InterPro" id="IPR000847">
    <property type="entry name" value="LysR_HTH_N"/>
</dbReference>
<protein>
    <recommendedName>
        <fullName evidence="5">HTH lysR-type domain-containing protein</fullName>
    </recommendedName>
</protein>
<evidence type="ECO:0000256" key="2">
    <source>
        <dbReference type="ARBA" id="ARBA00023015"/>
    </source>
</evidence>
<dbReference type="OrthoDB" id="3636008at2"/>
<comment type="caution">
    <text evidence="6">The sequence shown here is derived from an EMBL/GenBank/DDBJ whole genome shotgun (WGS) entry which is preliminary data.</text>
</comment>
<dbReference type="Gene3D" id="1.10.10.10">
    <property type="entry name" value="Winged helix-like DNA-binding domain superfamily/Winged helix DNA-binding domain"/>
    <property type="match status" value="1"/>
</dbReference>
<name>A0A2S9QKQ4_9MICO</name>
<dbReference type="Proteomes" id="UP000238650">
    <property type="component" value="Unassembled WGS sequence"/>
</dbReference>
<dbReference type="InterPro" id="IPR005119">
    <property type="entry name" value="LysR_subst-bd"/>
</dbReference>
<evidence type="ECO:0000313" key="6">
    <source>
        <dbReference type="EMBL" id="PRI10163.1"/>
    </source>
</evidence>
<dbReference type="GO" id="GO:0005829">
    <property type="term" value="C:cytosol"/>
    <property type="evidence" value="ECO:0007669"/>
    <property type="project" value="TreeGrafter"/>
</dbReference>
<evidence type="ECO:0000256" key="3">
    <source>
        <dbReference type="ARBA" id="ARBA00023125"/>
    </source>
</evidence>
<proteinExistence type="inferred from homology"/>
<dbReference type="Pfam" id="PF03466">
    <property type="entry name" value="LysR_substrate"/>
    <property type="match status" value="1"/>
</dbReference>
<gene>
    <name evidence="6" type="ORF">B4915_13640</name>
</gene>
<dbReference type="CDD" id="cd05466">
    <property type="entry name" value="PBP2_LTTR_substrate"/>
    <property type="match status" value="1"/>
</dbReference>
<dbReference type="SUPFAM" id="SSF53850">
    <property type="entry name" value="Periplasmic binding protein-like II"/>
    <property type="match status" value="1"/>
</dbReference>
<evidence type="ECO:0000259" key="5">
    <source>
        <dbReference type="PROSITE" id="PS50931"/>
    </source>
</evidence>
<evidence type="ECO:0000313" key="7">
    <source>
        <dbReference type="Proteomes" id="UP000238650"/>
    </source>
</evidence>
<keyword evidence="7" id="KW-1185">Reference proteome</keyword>
<accession>A0A2S9QKQ4</accession>
<dbReference type="InterPro" id="IPR036388">
    <property type="entry name" value="WH-like_DNA-bd_sf"/>
</dbReference>
<comment type="similarity">
    <text evidence="1">Belongs to the LysR transcriptional regulatory family.</text>
</comment>
<dbReference type="Pfam" id="PF00126">
    <property type="entry name" value="HTH_1"/>
    <property type="match status" value="1"/>
</dbReference>
<sequence length="301" mass="33664">MTITQLRAFVYAADSGSFTSAANRLGVSQPTISALIRKLEEHHNLVLFIRTGRRLSLTAAGQELLGWARQIVETSDRADEALFELRGIQRGSVSLGVLRNASFYFLAELVEQFHRARPNVRLKLYGQNSFEVVEGVRDGVLEAGIVVLPVPDEQLEVFPLLQDEVLWTSSHPERVAQPVTMEQIVQNPIVLYDASYSWNDPTRRQLNERAQRRGLQIEPLVEVEYMEAALELASRGIADTMISQAATRSAGFPKNLHCAPFETPLYDTIAVIRRRNSVYSPAIIELIDLVSTILKRAAQPA</sequence>
<dbReference type="PANTHER" id="PTHR30419">
    <property type="entry name" value="HTH-TYPE TRANSCRIPTIONAL REGULATOR YBHD"/>
    <property type="match status" value="1"/>
</dbReference>
<keyword evidence="2" id="KW-0805">Transcription regulation</keyword>
<evidence type="ECO:0000256" key="1">
    <source>
        <dbReference type="ARBA" id="ARBA00009437"/>
    </source>
</evidence>
<dbReference type="GO" id="GO:0003677">
    <property type="term" value="F:DNA binding"/>
    <property type="evidence" value="ECO:0007669"/>
    <property type="project" value="UniProtKB-KW"/>
</dbReference>
<dbReference type="EMBL" id="MWZD01000023">
    <property type="protein sequence ID" value="PRI10163.1"/>
    <property type="molecule type" value="Genomic_DNA"/>
</dbReference>
<dbReference type="PRINTS" id="PR00039">
    <property type="entry name" value="HTHLYSR"/>
</dbReference>
<dbReference type="GO" id="GO:0003700">
    <property type="term" value="F:DNA-binding transcription factor activity"/>
    <property type="evidence" value="ECO:0007669"/>
    <property type="project" value="InterPro"/>
</dbReference>
<dbReference type="InterPro" id="IPR050950">
    <property type="entry name" value="HTH-type_LysR_regulators"/>
</dbReference>
<reference evidence="6 7" key="1">
    <citation type="journal article" date="2017" name="New Microbes New Infect">
        <title>Genome sequence of 'Leucobacter massiliensis' sp. nov. isolated from human pharynx after travel to the 2014 Hajj.</title>
        <authorList>
            <person name="Leangapichart T."/>
            <person name="Gautret P."/>
            <person name="Nguyen T.T."/>
            <person name="Armstrong N."/>
            <person name="Rolain J.M."/>
        </authorList>
    </citation>
    <scope>NUCLEOTIDE SEQUENCE [LARGE SCALE GENOMIC DNA]</scope>
    <source>
        <strain evidence="6 7">122RC15</strain>
    </source>
</reference>
<dbReference type="InterPro" id="IPR036390">
    <property type="entry name" value="WH_DNA-bd_sf"/>
</dbReference>
<dbReference type="AlphaFoldDB" id="A0A2S9QKQ4"/>
<dbReference type="Gene3D" id="3.40.190.290">
    <property type="match status" value="1"/>
</dbReference>
<evidence type="ECO:0000256" key="4">
    <source>
        <dbReference type="ARBA" id="ARBA00023163"/>
    </source>
</evidence>
<dbReference type="PROSITE" id="PS50931">
    <property type="entry name" value="HTH_LYSR"/>
    <property type="match status" value="1"/>
</dbReference>
<organism evidence="6 7">
    <name type="scientific">Leucobacter massiliensis</name>
    <dbReference type="NCBI Taxonomy" id="1686285"/>
    <lineage>
        <taxon>Bacteria</taxon>
        <taxon>Bacillati</taxon>
        <taxon>Actinomycetota</taxon>
        <taxon>Actinomycetes</taxon>
        <taxon>Micrococcales</taxon>
        <taxon>Microbacteriaceae</taxon>
        <taxon>Leucobacter</taxon>
    </lineage>
</organism>
<keyword evidence="4" id="KW-0804">Transcription</keyword>